<dbReference type="EMBL" id="LMTR01000082">
    <property type="protein sequence ID" value="KWT65289.1"/>
    <property type="molecule type" value="Genomic_DNA"/>
</dbReference>
<evidence type="ECO:0000259" key="6">
    <source>
        <dbReference type="Pfam" id="PF08281"/>
    </source>
</evidence>
<protein>
    <recommendedName>
        <fullName evidence="9">Sigma factor, ECF subfamily</fullName>
    </recommendedName>
</protein>
<dbReference type="SUPFAM" id="SSF88659">
    <property type="entry name" value="Sigma3 and sigma4 domains of RNA polymerase sigma factors"/>
    <property type="match status" value="1"/>
</dbReference>
<dbReference type="InterPro" id="IPR013324">
    <property type="entry name" value="RNA_pol_sigma_r3/r4-like"/>
</dbReference>
<dbReference type="PANTHER" id="PTHR43133">
    <property type="entry name" value="RNA POLYMERASE ECF-TYPE SIGMA FACTO"/>
    <property type="match status" value="1"/>
</dbReference>
<keyword evidence="8" id="KW-1185">Reference proteome</keyword>
<sequence length="172" mass="19709">MADNIHRWLGDLFRHYHTEVVRYAARLVGDRENGEEVVQSAYVRLARRSAEGIVVEHPRAYLFTAARNAAVDFTARRAVEWTYRVDVEDLSPLAVTVDPTVAFEYRQRLARLAVLLNELPTACRTAFVMNRMEGRTHKEVAQALGISISMVEKHVTRALIHCRDLMRDAEEC</sequence>
<proteinExistence type="inferred from homology"/>
<dbReference type="InterPro" id="IPR036388">
    <property type="entry name" value="WH-like_DNA-bd_sf"/>
</dbReference>
<evidence type="ECO:0000256" key="4">
    <source>
        <dbReference type="ARBA" id="ARBA00023163"/>
    </source>
</evidence>
<dbReference type="RefSeq" id="WP_068464035.1">
    <property type="nucleotide sequence ID" value="NZ_LMTR01000082.1"/>
</dbReference>
<dbReference type="STRING" id="121290.APY04_3038"/>
<keyword evidence="4" id="KW-0804">Transcription</keyword>
<dbReference type="PATRIC" id="fig|121290.4.peg.644"/>
<dbReference type="Gene3D" id="1.10.1740.10">
    <property type="match status" value="1"/>
</dbReference>
<evidence type="ECO:0000313" key="8">
    <source>
        <dbReference type="Proteomes" id="UP000059074"/>
    </source>
</evidence>
<feature type="domain" description="RNA polymerase sigma factor 70 region 4 type 2" evidence="6">
    <location>
        <begin position="111"/>
        <end position="162"/>
    </location>
</feature>
<organism evidence="7 8">
    <name type="scientific">Hyphomicrobium sulfonivorans</name>
    <dbReference type="NCBI Taxonomy" id="121290"/>
    <lineage>
        <taxon>Bacteria</taxon>
        <taxon>Pseudomonadati</taxon>
        <taxon>Pseudomonadota</taxon>
        <taxon>Alphaproteobacteria</taxon>
        <taxon>Hyphomicrobiales</taxon>
        <taxon>Hyphomicrobiaceae</taxon>
        <taxon>Hyphomicrobium</taxon>
    </lineage>
</organism>
<dbReference type="GO" id="GO:0003677">
    <property type="term" value="F:DNA binding"/>
    <property type="evidence" value="ECO:0007669"/>
    <property type="project" value="InterPro"/>
</dbReference>
<evidence type="ECO:0000313" key="7">
    <source>
        <dbReference type="EMBL" id="KWT65289.1"/>
    </source>
</evidence>
<dbReference type="NCBIfam" id="TIGR02937">
    <property type="entry name" value="sigma70-ECF"/>
    <property type="match status" value="1"/>
</dbReference>
<dbReference type="InterPro" id="IPR039425">
    <property type="entry name" value="RNA_pol_sigma-70-like"/>
</dbReference>
<dbReference type="PANTHER" id="PTHR43133:SF63">
    <property type="entry name" value="RNA POLYMERASE SIGMA FACTOR FECI-RELATED"/>
    <property type="match status" value="1"/>
</dbReference>
<evidence type="ECO:0000259" key="5">
    <source>
        <dbReference type="Pfam" id="PF04542"/>
    </source>
</evidence>
<gene>
    <name evidence="7" type="ORF">APY04_3038</name>
</gene>
<keyword evidence="2" id="KW-0805">Transcription regulation</keyword>
<name>A0A109BAX6_HYPSL</name>
<dbReference type="Proteomes" id="UP000059074">
    <property type="component" value="Unassembled WGS sequence"/>
</dbReference>
<keyword evidence="3" id="KW-0731">Sigma factor</keyword>
<dbReference type="InterPro" id="IPR014284">
    <property type="entry name" value="RNA_pol_sigma-70_dom"/>
</dbReference>
<dbReference type="InterPro" id="IPR013325">
    <property type="entry name" value="RNA_pol_sigma_r2"/>
</dbReference>
<dbReference type="Pfam" id="PF04542">
    <property type="entry name" value="Sigma70_r2"/>
    <property type="match status" value="1"/>
</dbReference>
<evidence type="ECO:0000256" key="3">
    <source>
        <dbReference type="ARBA" id="ARBA00023082"/>
    </source>
</evidence>
<dbReference type="GO" id="GO:0016987">
    <property type="term" value="F:sigma factor activity"/>
    <property type="evidence" value="ECO:0007669"/>
    <property type="project" value="UniProtKB-KW"/>
</dbReference>
<evidence type="ECO:0000256" key="2">
    <source>
        <dbReference type="ARBA" id="ARBA00023015"/>
    </source>
</evidence>
<dbReference type="AlphaFoldDB" id="A0A109BAX6"/>
<feature type="domain" description="RNA polymerase sigma-70 region 2" evidence="5">
    <location>
        <begin position="12"/>
        <end position="77"/>
    </location>
</feature>
<dbReference type="GO" id="GO:0006352">
    <property type="term" value="P:DNA-templated transcription initiation"/>
    <property type="evidence" value="ECO:0007669"/>
    <property type="project" value="InterPro"/>
</dbReference>
<dbReference type="InterPro" id="IPR013249">
    <property type="entry name" value="RNA_pol_sigma70_r4_t2"/>
</dbReference>
<evidence type="ECO:0008006" key="9">
    <source>
        <dbReference type="Google" id="ProtNLM"/>
    </source>
</evidence>
<accession>A0A109BAX6</accession>
<dbReference type="OrthoDB" id="9794372at2"/>
<dbReference type="Pfam" id="PF08281">
    <property type="entry name" value="Sigma70_r4_2"/>
    <property type="match status" value="1"/>
</dbReference>
<dbReference type="Gene3D" id="1.10.10.10">
    <property type="entry name" value="Winged helix-like DNA-binding domain superfamily/Winged helix DNA-binding domain"/>
    <property type="match status" value="1"/>
</dbReference>
<evidence type="ECO:0000256" key="1">
    <source>
        <dbReference type="ARBA" id="ARBA00010641"/>
    </source>
</evidence>
<comment type="caution">
    <text evidence="7">The sequence shown here is derived from an EMBL/GenBank/DDBJ whole genome shotgun (WGS) entry which is preliminary data.</text>
</comment>
<dbReference type="SUPFAM" id="SSF88946">
    <property type="entry name" value="Sigma2 domain of RNA polymerase sigma factors"/>
    <property type="match status" value="1"/>
</dbReference>
<reference evidence="7 8" key="1">
    <citation type="submission" date="2015-10" db="EMBL/GenBank/DDBJ databases">
        <title>Transcriptomic analysis of a linuron degrading triple-species bacterial consortium.</title>
        <authorList>
            <person name="Albers P."/>
        </authorList>
    </citation>
    <scope>NUCLEOTIDE SEQUENCE [LARGE SCALE GENOMIC DNA]</scope>
    <source>
        <strain evidence="7 8">WDL6</strain>
    </source>
</reference>
<dbReference type="InterPro" id="IPR007627">
    <property type="entry name" value="RNA_pol_sigma70_r2"/>
</dbReference>
<comment type="similarity">
    <text evidence="1">Belongs to the sigma-70 factor family. ECF subfamily.</text>
</comment>